<dbReference type="Pfam" id="PF21981">
    <property type="entry name" value="RecX_HTH3"/>
    <property type="match status" value="1"/>
</dbReference>
<dbReference type="InterPro" id="IPR003783">
    <property type="entry name" value="Regulatory_RecX"/>
</dbReference>
<gene>
    <name evidence="5" type="primary">recX</name>
    <name evidence="8" type="ORF">SAMN02746066_00115</name>
</gene>
<comment type="subcellular location">
    <subcellularLocation>
        <location evidence="1 5">Cytoplasm</location>
    </subcellularLocation>
</comment>
<dbReference type="STRING" id="1120996.SAMN02746066_00115"/>
<dbReference type="EMBL" id="FRCP01000005">
    <property type="protein sequence ID" value="SHL93759.1"/>
    <property type="molecule type" value="Genomic_DNA"/>
</dbReference>
<dbReference type="GO" id="GO:0005737">
    <property type="term" value="C:cytoplasm"/>
    <property type="evidence" value="ECO:0007669"/>
    <property type="project" value="UniProtKB-SubCell"/>
</dbReference>
<dbReference type="Proteomes" id="UP000184038">
    <property type="component" value="Unassembled WGS sequence"/>
</dbReference>
<dbReference type="InterPro" id="IPR053925">
    <property type="entry name" value="RecX_HTH_3rd"/>
</dbReference>
<dbReference type="OrthoDB" id="9804967at2"/>
<evidence type="ECO:0000259" key="7">
    <source>
        <dbReference type="Pfam" id="PF21981"/>
    </source>
</evidence>
<protein>
    <recommendedName>
        <fullName evidence="3 5">Regulatory protein RecX</fullName>
    </recommendedName>
</protein>
<feature type="domain" description="RecX second three-helical" evidence="6">
    <location>
        <begin position="105"/>
        <end position="142"/>
    </location>
</feature>
<evidence type="ECO:0000259" key="6">
    <source>
        <dbReference type="Pfam" id="PF02631"/>
    </source>
</evidence>
<name>A0A1M7EQJ0_9FIRM</name>
<dbReference type="RefSeq" id="WP_073281682.1">
    <property type="nucleotide sequence ID" value="NZ_FRCP01000005.1"/>
</dbReference>
<evidence type="ECO:0000313" key="9">
    <source>
        <dbReference type="Proteomes" id="UP000184038"/>
    </source>
</evidence>
<keyword evidence="9" id="KW-1185">Reference proteome</keyword>
<accession>A0A1M7EQJ0</accession>
<proteinExistence type="inferred from homology"/>
<dbReference type="HAMAP" id="MF_01114">
    <property type="entry name" value="RecX"/>
    <property type="match status" value="1"/>
</dbReference>
<dbReference type="Pfam" id="PF02631">
    <property type="entry name" value="RecX_HTH2"/>
    <property type="match status" value="1"/>
</dbReference>
<comment type="similarity">
    <text evidence="2 5">Belongs to the RecX family.</text>
</comment>
<evidence type="ECO:0000256" key="5">
    <source>
        <dbReference type="HAMAP-Rule" id="MF_01114"/>
    </source>
</evidence>
<feature type="domain" description="RecX third three-helical" evidence="7">
    <location>
        <begin position="154"/>
        <end position="198"/>
    </location>
</feature>
<evidence type="ECO:0000256" key="3">
    <source>
        <dbReference type="ARBA" id="ARBA00018111"/>
    </source>
</evidence>
<sequence>MILTKIEQIDKKRYRIYIEEEFQLLLYVTDIRKHKLEEQMEITPEELEKIYKDIVLRRAKMKAMLLLKSMDYSEKGLRDKLAKLYYPQKAINDALEYVIGYGYIDDERYARNYVRYKKDTQSRKQIEFTLQQKGVCKEYITIAFEEEYSNESNALVRAIIKKIGSLERIEELTVDEKRKVGAYLYRKGFSSQEIHEYISF</sequence>
<dbReference type="InterPro" id="IPR036388">
    <property type="entry name" value="WH-like_DNA-bd_sf"/>
</dbReference>
<comment type="function">
    <text evidence="5">Modulates RecA activity.</text>
</comment>
<evidence type="ECO:0000256" key="1">
    <source>
        <dbReference type="ARBA" id="ARBA00004496"/>
    </source>
</evidence>
<organism evidence="8 9">
    <name type="scientific">Anaerosporobacter mobilis DSM 15930</name>
    <dbReference type="NCBI Taxonomy" id="1120996"/>
    <lineage>
        <taxon>Bacteria</taxon>
        <taxon>Bacillati</taxon>
        <taxon>Bacillota</taxon>
        <taxon>Clostridia</taxon>
        <taxon>Lachnospirales</taxon>
        <taxon>Lachnospiraceae</taxon>
        <taxon>Anaerosporobacter</taxon>
    </lineage>
</organism>
<dbReference type="PANTHER" id="PTHR33602">
    <property type="entry name" value="REGULATORY PROTEIN RECX FAMILY PROTEIN"/>
    <property type="match status" value="1"/>
</dbReference>
<dbReference type="AlphaFoldDB" id="A0A1M7EQJ0"/>
<dbReference type="InterPro" id="IPR053924">
    <property type="entry name" value="RecX_HTH_2nd"/>
</dbReference>
<reference evidence="8 9" key="1">
    <citation type="submission" date="2016-11" db="EMBL/GenBank/DDBJ databases">
        <authorList>
            <person name="Jaros S."/>
            <person name="Januszkiewicz K."/>
            <person name="Wedrychowicz H."/>
        </authorList>
    </citation>
    <scope>NUCLEOTIDE SEQUENCE [LARGE SCALE GENOMIC DNA]</scope>
    <source>
        <strain evidence="8 9">DSM 15930</strain>
    </source>
</reference>
<evidence type="ECO:0000256" key="2">
    <source>
        <dbReference type="ARBA" id="ARBA00009695"/>
    </source>
</evidence>
<dbReference type="PANTHER" id="PTHR33602:SF1">
    <property type="entry name" value="REGULATORY PROTEIN RECX FAMILY PROTEIN"/>
    <property type="match status" value="1"/>
</dbReference>
<dbReference type="Gene3D" id="1.10.10.10">
    <property type="entry name" value="Winged helix-like DNA-binding domain superfamily/Winged helix DNA-binding domain"/>
    <property type="match status" value="3"/>
</dbReference>
<evidence type="ECO:0000256" key="4">
    <source>
        <dbReference type="ARBA" id="ARBA00022490"/>
    </source>
</evidence>
<dbReference type="GO" id="GO:0006282">
    <property type="term" value="P:regulation of DNA repair"/>
    <property type="evidence" value="ECO:0007669"/>
    <property type="project" value="UniProtKB-UniRule"/>
</dbReference>
<evidence type="ECO:0000313" key="8">
    <source>
        <dbReference type="EMBL" id="SHL93759.1"/>
    </source>
</evidence>
<keyword evidence="4 5" id="KW-0963">Cytoplasm</keyword>